<dbReference type="InterPro" id="IPR035671">
    <property type="entry name" value="DsbD_gamma"/>
</dbReference>
<comment type="caution">
    <text evidence="21">The sequence shown here is derived from an EMBL/GenBank/DDBJ whole genome shotgun (WGS) entry which is preliminary data.</text>
</comment>
<dbReference type="SUPFAM" id="SSF52833">
    <property type="entry name" value="Thioredoxin-like"/>
    <property type="match status" value="1"/>
</dbReference>
<reference evidence="21 22" key="1">
    <citation type="submission" date="2023-06" db="EMBL/GenBank/DDBJ databases">
        <title>Pelomonas sp. APW6 16S ribosomal RNA gene genome sequencing and assembly.</title>
        <authorList>
            <person name="Woo H."/>
        </authorList>
    </citation>
    <scope>NUCLEOTIDE SEQUENCE [LARGE SCALE GENOMIC DNA]</scope>
    <source>
        <strain evidence="21 22">APW6</strain>
    </source>
</reference>
<evidence type="ECO:0000256" key="15">
    <source>
        <dbReference type="ARBA" id="ARBA00023284"/>
    </source>
</evidence>
<feature type="disulfide bond" description="Redox-active" evidence="18">
    <location>
        <begin position="230"/>
        <end position="352"/>
    </location>
</feature>
<comment type="similarity">
    <text evidence="2 18">Belongs to the thioredoxin family. DsbD subfamily.</text>
</comment>
<protein>
    <recommendedName>
        <fullName evidence="18">Thiol:disulfide interchange protein DsbD</fullName>
        <ecNumber evidence="18">1.8.1.8</ecNumber>
    </recommendedName>
    <alternativeName>
        <fullName evidence="18">Protein-disulfide reductase</fullName>
        <shortName evidence="18">Disulfide reductase</shortName>
    </alternativeName>
</protein>
<comment type="function">
    <text evidence="18">Required to facilitate the formation of correct disulfide bonds in some periplasmic proteins and for the assembly of the periplasmic c-type cytochromes. Acts by transferring electrons from cytoplasmic thioredoxin to the periplasm. This transfer involves a cascade of disulfide bond formation and reduction steps.</text>
</comment>
<evidence type="ECO:0000256" key="11">
    <source>
        <dbReference type="ARBA" id="ARBA00023002"/>
    </source>
</evidence>
<feature type="region of interest" description="Disordered" evidence="19">
    <location>
        <begin position="169"/>
        <end position="195"/>
    </location>
</feature>
<keyword evidence="22" id="KW-1185">Reference proteome</keyword>
<dbReference type="PANTHER" id="PTHR32234">
    <property type="entry name" value="THIOL:DISULFIDE INTERCHANGE PROTEIN DSBD"/>
    <property type="match status" value="1"/>
</dbReference>
<evidence type="ECO:0000256" key="9">
    <source>
        <dbReference type="ARBA" id="ARBA00022982"/>
    </source>
</evidence>
<keyword evidence="6 18" id="KW-0812">Transmembrane</keyword>
<evidence type="ECO:0000256" key="1">
    <source>
        <dbReference type="ARBA" id="ARBA00004429"/>
    </source>
</evidence>
<feature type="disulfide bond" description="Redox-active" evidence="18">
    <location>
        <begin position="547"/>
        <end position="550"/>
    </location>
</feature>
<feature type="transmembrane region" description="Helical" evidence="18">
    <location>
        <begin position="255"/>
        <end position="279"/>
    </location>
</feature>
<dbReference type="Proteomes" id="UP001238603">
    <property type="component" value="Unassembled WGS sequence"/>
</dbReference>
<feature type="transmembrane region" description="Helical" evidence="18">
    <location>
        <begin position="411"/>
        <end position="429"/>
    </location>
</feature>
<comment type="catalytic activity">
    <reaction evidence="17 18">
        <text>[protein]-dithiol + NADP(+) = [protein]-disulfide + NADPH + H(+)</text>
        <dbReference type="Rhea" id="RHEA:18753"/>
        <dbReference type="Rhea" id="RHEA-COMP:10593"/>
        <dbReference type="Rhea" id="RHEA-COMP:10594"/>
        <dbReference type="ChEBI" id="CHEBI:15378"/>
        <dbReference type="ChEBI" id="CHEBI:29950"/>
        <dbReference type="ChEBI" id="CHEBI:50058"/>
        <dbReference type="ChEBI" id="CHEBI:57783"/>
        <dbReference type="ChEBI" id="CHEBI:58349"/>
        <dbReference type="EC" id="1.8.1.8"/>
    </reaction>
</comment>
<evidence type="ECO:0000313" key="22">
    <source>
        <dbReference type="Proteomes" id="UP001238603"/>
    </source>
</evidence>
<dbReference type="Pfam" id="PF11412">
    <property type="entry name" value="DsbD_N"/>
    <property type="match status" value="1"/>
</dbReference>
<dbReference type="RefSeq" id="WP_285982546.1">
    <property type="nucleotide sequence ID" value="NZ_JASVDS010000003.1"/>
</dbReference>
<evidence type="ECO:0000256" key="2">
    <source>
        <dbReference type="ARBA" id="ARBA00007241"/>
    </source>
</evidence>
<organism evidence="21 22">
    <name type="scientific">Roseateles subflavus</name>
    <dbReference type="NCBI Taxonomy" id="3053353"/>
    <lineage>
        <taxon>Bacteria</taxon>
        <taxon>Pseudomonadati</taxon>
        <taxon>Pseudomonadota</taxon>
        <taxon>Betaproteobacteria</taxon>
        <taxon>Burkholderiales</taxon>
        <taxon>Sphaerotilaceae</taxon>
        <taxon>Roseateles</taxon>
    </lineage>
</organism>
<evidence type="ECO:0000256" key="6">
    <source>
        <dbReference type="ARBA" id="ARBA00022692"/>
    </source>
</evidence>
<keyword evidence="7 18" id="KW-0732">Signal</keyword>
<dbReference type="InterPro" id="IPR022910">
    <property type="entry name" value="Thiol_diS_interchange_DbsD"/>
</dbReference>
<dbReference type="CDD" id="cd02953">
    <property type="entry name" value="DsbDgamma"/>
    <property type="match status" value="1"/>
</dbReference>
<dbReference type="NCBIfam" id="NF001419">
    <property type="entry name" value="PRK00293.1"/>
    <property type="match status" value="1"/>
</dbReference>
<evidence type="ECO:0000256" key="19">
    <source>
        <dbReference type="SAM" id="MobiDB-lite"/>
    </source>
</evidence>
<feature type="domain" description="Thioredoxin" evidence="20">
    <location>
        <begin position="502"/>
        <end position="632"/>
    </location>
</feature>
<keyword evidence="13 18" id="KW-0472">Membrane</keyword>
<feature type="transmembrane region" description="Helical" evidence="18">
    <location>
        <begin position="435"/>
        <end position="452"/>
    </location>
</feature>
<evidence type="ECO:0000256" key="17">
    <source>
        <dbReference type="ARBA" id="ARBA00047804"/>
    </source>
</evidence>
<evidence type="ECO:0000256" key="16">
    <source>
        <dbReference type="ARBA" id="ARBA00047388"/>
    </source>
</evidence>
<keyword evidence="10 18" id="KW-1133">Transmembrane helix</keyword>
<keyword evidence="9 18" id="KW-0249">Electron transport</keyword>
<comment type="subcellular location">
    <subcellularLocation>
        <location evidence="1 18">Cell inner membrane</location>
        <topology evidence="1 18">Multi-pass membrane protein</topology>
    </subcellularLocation>
</comment>
<dbReference type="InterPro" id="IPR028250">
    <property type="entry name" value="DsbDN"/>
</dbReference>
<keyword evidence="12 18" id="KW-0520">NAD</keyword>
<feature type="chain" id="PRO_5044929517" description="Thiol:disulfide interchange protein DsbD" evidence="18">
    <location>
        <begin position="34"/>
        <end position="632"/>
    </location>
</feature>
<proteinExistence type="inferred from homology"/>
<dbReference type="InterPro" id="IPR013766">
    <property type="entry name" value="Thioredoxin_domain"/>
</dbReference>
<dbReference type="InterPro" id="IPR036929">
    <property type="entry name" value="DsbDN_sf"/>
</dbReference>
<sequence precursor="true">MNMIKQAVSPWLVRVLAPLLLVVGAWAPAAAQADDFLEPEQAFKLAARVQGDKSLELRVTIAPGYYMYREQFQFAADGVQLKPAIPDGKKKFDETFQKEVEIYRDGLTIRLDVTQAPASFELKATGQGCADKGLCYPPMTRPLQVQLKGFGGAGQVRLLPPGEGLGSFGDGEAMAPATEGAPAGSDASAGVRAASSNEPGGLEGALQSGRFWWVVALFFLGGVGLSLTPCVLPMVPILASIIVGGGQQVSRGRGFALALAYSQGMALVYTALGVAAGLAGEGLAAYFQSPWVLGTFGVALAVFALSMFGAYELQLPSRFANRLNDASQRLQGGRLVAVFVMGALSALLVSPCVTGVLASALLYLSKTHDVVLGGSALYAMANGMSVPLLLLGLSAGSLLPRAGAWMDGVKHFFGMLLLAVAIWTVQPLLSDAVTQILIGALAVAAALALGLFKGWHPHAGPRAWLGKTAALAALVFGLLQWVGAAAGGTDPLKPLRGVFGVSSAQAATPAGVTQGLEFRKIHSVEELDAALKSAGRPVMLDFYADWCKSCKEMERFTFTDAKVQQRLSKALLLKADVTANSPEDRELLKRFKLFGPPGTIFFDASGAELQDRRVIGFQDAATFIRSLEAAGI</sequence>
<dbReference type="EMBL" id="JASVDS010000003">
    <property type="protein sequence ID" value="MDL5032442.1"/>
    <property type="molecule type" value="Genomic_DNA"/>
</dbReference>
<evidence type="ECO:0000256" key="14">
    <source>
        <dbReference type="ARBA" id="ARBA00023157"/>
    </source>
</evidence>
<feature type="signal peptide" evidence="18">
    <location>
        <begin position="1"/>
        <end position="33"/>
    </location>
</feature>
<dbReference type="GO" id="GO:0047134">
    <property type="term" value="F:protein-disulfide reductase [NAD(P)H] activity"/>
    <property type="evidence" value="ECO:0007669"/>
    <property type="project" value="UniProtKB-EC"/>
</dbReference>
<dbReference type="Gene3D" id="2.60.40.1250">
    <property type="entry name" value="Thiol:disulfide interchange protein DsbD, N-terminal domain"/>
    <property type="match status" value="1"/>
</dbReference>
<feature type="transmembrane region" description="Helical" evidence="18">
    <location>
        <begin position="211"/>
        <end position="243"/>
    </location>
</feature>
<keyword evidence="15 18" id="KW-0676">Redox-active center</keyword>
<keyword evidence="3 18" id="KW-0813">Transport</keyword>
<dbReference type="PROSITE" id="PS51352">
    <property type="entry name" value="THIOREDOXIN_2"/>
    <property type="match status" value="1"/>
</dbReference>
<name>A0ABT7LJI0_9BURK</name>
<dbReference type="InterPro" id="IPR003834">
    <property type="entry name" value="Cyt_c_assmbl_TM_dom"/>
</dbReference>
<feature type="disulfide bond" description="Redox-active" evidence="18">
    <location>
        <begin position="129"/>
        <end position="135"/>
    </location>
</feature>
<evidence type="ECO:0000256" key="12">
    <source>
        <dbReference type="ARBA" id="ARBA00023027"/>
    </source>
</evidence>
<dbReference type="Gene3D" id="3.40.30.10">
    <property type="entry name" value="Glutaredoxin"/>
    <property type="match status" value="1"/>
</dbReference>
<evidence type="ECO:0000256" key="8">
    <source>
        <dbReference type="ARBA" id="ARBA00022748"/>
    </source>
</evidence>
<dbReference type="HAMAP" id="MF_00399">
    <property type="entry name" value="DbsD"/>
    <property type="match status" value="1"/>
</dbReference>
<dbReference type="InterPro" id="IPR036249">
    <property type="entry name" value="Thioredoxin-like_sf"/>
</dbReference>
<gene>
    <name evidence="18 21" type="primary">dsbD</name>
    <name evidence="21" type="ORF">QRD43_11060</name>
</gene>
<keyword evidence="5 18" id="KW-0997">Cell inner membrane</keyword>
<dbReference type="EC" id="1.8.1.8" evidence="18"/>
<evidence type="ECO:0000256" key="10">
    <source>
        <dbReference type="ARBA" id="ARBA00022989"/>
    </source>
</evidence>
<evidence type="ECO:0000256" key="13">
    <source>
        <dbReference type="ARBA" id="ARBA00023136"/>
    </source>
</evidence>
<dbReference type="PANTHER" id="PTHR32234:SF0">
    <property type="entry name" value="THIOL:DISULFIDE INTERCHANGE PROTEIN DSBD"/>
    <property type="match status" value="1"/>
</dbReference>
<accession>A0ABT7LJI0</accession>
<dbReference type="SUPFAM" id="SSF74863">
    <property type="entry name" value="Thiol:disulfide interchange protein DsbD, N-terminal domain (DsbD-alpha)"/>
    <property type="match status" value="1"/>
</dbReference>
<evidence type="ECO:0000256" key="3">
    <source>
        <dbReference type="ARBA" id="ARBA00022448"/>
    </source>
</evidence>
<feature type="transmembrane region" description="Helical" evidence="18">
    <location>
        <begin position="291"/>
        <end position="314"/>
    </location>
</feature>
<keyword evidence="8 18" id="KW-0201">Cytochrome c-type biogenesis</keyword>
<keyword evidence="14 18" id="KW-1015">Disulfide bond</keyword>
<feature type="transmembrane region" description="Helical" evidence="18">
    <location>
        <begin position="335"/>
        <end position="364"/>
    </location>
</feature>
<dbReference type="Pfam" id="PF02683">
    <property type="entry name" value="DsbD_TM"/>
    <property type="match status" value="1"/>
</dbReference>
<evidence type="ECO:0000256" key="4">
    <source>
        <dbReference type="ARBA" id="ARBA00022475"/>
    </source>
</evidence>
<keyword evidence="11 18" id="KW-0560">Oxidoreductase</keyword>
<evidence type="ECO:0000259" key="20">
    <source>
        <dbReference type="PROSITE" id="PS51352"/>
    </source>
</evidence>
<evidence type="ECO:0000256" key="18">
    <source>
        <dbReference type="HAMAP-Rule" id="MF_00399"/>
    </source>
</evidence>
<keyword evidence="4 18" id="KW-1003">Cell membrane</keyword>
<feature type="transmembrane region" description="Helical" evidence="18">
    <location>
        <begin position="464"/>
        <end position="483"/>
    </location>
</feature>
<comment type="catalytic activity">
    <reaction evidence="16 18">
        <text>[protein]-dithiol + NAD(+) = [protein]-disulfide + NADH + H(+)</text>
        <dbReference type="Rhea" id="RHEA:18749"/>
        <dbReference type="Rhea" id="RHEA-COMP:10593"/>
        <dbReference type="Rhea" id="RHEA-COMP:10594"/>
        <dbReference type="ChEBI" id="CHEBI:15378"/>
        <dbReference type="ChEBI" id="CHEBI:29950"/>
        <dbReference type="ChEBI" id="CHEBI:50058"/>
        <dbReference type="ChEBI" id="CHEBI:57540"/>
        <dbReference type="ChEBI" id="CHEBI:57945"/>
        <dbReference type="EC" id="1.8.1.8"/>
    </reaction>
</comment>
<dbReference type="Pfam" id="PF13899">
    <property type="entry name" value="Thioredoxin_7"/>
    <property type="match status" value="1"/>
</dbReference>
<evidence type="ECO:0000256" key="7">
    <source>
        <dbReference type="ARBA" id="ARBA00022729"/>
    </source>
</evidence>
<evidence type="ECO:0000313" key="21">
    <source>
        <dbReference type="EMBL" id="MDL5032442.1"/>
    </source>
</evidence>
<evidence type="ECO:0000256" key="5">
    <source>
        <dbReference type="ARBA" id="ARBA00022519"/>
    </source>
</evidence>
<feature type="transmembrane region" description="Helical" evidence="18">
    <location>
        <begin position="376"/>
        <end position="399"/>
    </location>
</feature>